<dbReference type="InterPro" id="IPR011978">
    <property type="entry name" value="YgfB-like"/>
</dbReference>
<reference evidence="1" key="1">
    <citation type="journal article" date="2014" name="Int. J. Syst. Evol. Microbiol.">
        <title>Complete genome sequence of Corynebacterium casei LMG S-19264T (=DSM 44701T), isolated from a smear-ripened cheese.</title>
        <authorList>
            <consortium name="US DOE Joint Genome Institute (JGI-PGF)"/>
            <person name="Walter F."/>
            <person name="Albersmeier A."/>
            <person name="Kalinowski J."/>
            <person name="Ruckert C."/>
        </authorList>
    </citation>
    <scope>NUCLEOTIDE SEQUENCE</scope>
    <source>
        <strain evidence="1">NBRC 110023</strain>
    </source>
</reference>
<dbReference type="EMBL" id="BSOT01000009">
    <property type="protein sequence ID" value="GLR72340.1"/>
    <property type="molecule type" value="Genomic_DNA"/>
</dbReference>
<dbReference type="Pfam" id="PF03695">
    <property type="entry name" value="UPF0149"/>
    <property type="match status" value="1"/>
</dbReference>
<name>A0AA37T6I1_9ALTE</name>
<protein>
    <recommendedName>
        <fullName evidence="3">YecA family protein</fullName>
    </recommendedName>
</protein>
<keyword evidence="2" id="KW-1185">Reference proteome</keyword>
<reference evidence="1" key="2">
    <citation type="submission" date="2023-01" db="EMBL/GenBank/DDBJ databases">
        <title>Draft genome sequence of Agaribacter marinus strain NBRC 110023.</title>
        <authorList>
            <person name="Sun Q."/>
            <person name="Mori K."/>
        </authorList>
    </citation>
    <scope>NUCLEOTIDE SEQUENCE</scope>
    <source>
        <strain evidence="1">NBRC 110023</strain>
    </source>
</reference>
<organism evidence="1 2">
    <name type="scientific">Agaribacter marinus</name>
    <dbReference type="NCBI Taxonomy" id="1431249"/>
    <lineage>
        <taxon>Bacteria</taxon>
        <taxon>Pseudomonadati</taxon>
        <taxon>Pseudomonadota</taxon>
        <taxon>Gammaproteobacteria</taxon>
        <taxon>Alteromonadales</taxon>
        <taxon>Alteromonadaceae</taxon>
        <taxon>Agaribacter</taxon>
    </lineage>
</organism>
<dbReference type="AlphaFoldDB" id="A0AA37T6I1"/>
<accession>A0AA37T6I1</accession>
<dbReference type="SUPFAM" id="SSF101327">
    <property type="entry name" value="YgfB-like"/>
    <property type="match status" value="1"/>
</dbReference>
<sequence>MKSLDVLFSNIGDSHFLQNQFFVEGTILGACSCPEIPLPDDWLPWTILHHNKIEDTVQADRVFSQLFEYFRCVLAEMRNNIYAPPRYLQYSLASSNLELQSFMQGLIYAHQQCESIWQNAWALMQAKSAEKAPSLSKDLKHCILMFSTFADIKQATMQAEQRNESAFSQNLPTISRSIPAAISKYLAISGELAAYLPNQFETFEQIRD</sequence>
<evidence type="ECO:0000313" key="2">
    <source>
        <dbReference type="Proteomes" id="UP001156601"/>
    </source>
</evidence>
<dbReference type="InterPro" id="IPR036255">
    <property type="entry name" value="YgfB-like_sf"/>
</dbReference>
<dbReference type="RefSeq" id="WP_284218758.1">
    <property type="nucleotide sequence ID" value="NZ_BSOT01000009.1"/>
</dbReference>
<comment type="caution">
    <text evidence="1">The sequence shown here is derived from an EMBL/GenBank/DDBJ whole genome shotgun (WGS) entry which is preliminary data.</text>
</comment>
<evidence type="ECO:0000313" key="1">
    <source>
        <dbReference type="EMBL" id="GLR72340.1"/>
    </source>
</evidence>
<gene>
    <name evidence="1" type="ORF">GCM10007852_32480</name>
</gene>
<evidence type="ECO:0008006" key="3">
    <source>
        <dbReference type="Google" id="ProtNLM"/>
    </source>
</evidence>
<dbReference type="Proteomes" id="UP001156601">
    <property type="component" value="Unassembled WGS sequence"/>
</dbReference>
<proteinExistence type="predicted"/>